<dbReference type="Proteomes" id="UP000886653">
    <property type="component" value="Unassembled WGS sequence"/>
</dbReference>
<dbReference type="AlphaFoldDB" id="A0A9P6NQS4"/>
<dbReference type="Pfam" id="PF24840">
    <property type="entry name" value="NTF2_SigF"/>
    <property type="match status" value="1"/>
</dbReference>
<evidence type="ECO:0000259" key="1">
    <source>
        <dbReference type="Pfam" id="PF24840"/>
    </source>
</evidence>
<organism evidence="2 3">
    <name type="scientific">Cronartium quercuum f. sp. fusiforme G11</name>
    <dbReference type="NCBI Taxonomy" id="708437"/>
    <lineage>
        <taxon>Eukaryota</taxon>
        <taxon>Fungi</taxon>
        <taxon>Dikarya</taxon>
        <taxon>Basidiomycota</taxon>
        <taxon>Pucciniomycotina</taxon>
        <taxon>Pucciniomycetes</taxon>
        <taxon>Pucciniales</taxon>
        <taxon>Coleosporiaceae</taxon>
        <taxon>Cronartium</taxon>
    </lineage>
</organism>
<feature type="domain" description="SigF-like NTF2-like" evidence="1">
    <location>
        <begin position="1"/>
        <end position="170"/>
    </location>
</feature>
<keyword evidence="3" id="KW-1185">Reference proteome</keyword>
<dbReference type="InterPro" id="IPR057514">
    <property type="entry name" value="NTF2_SigF"/>
</dbReference>
<reference evidence="2" key="1">
    <citation type="submission" date="2013-11" db="EMBL/GenBank/DDBJ databases">
        <title>Genome sequence of the fusiform rust pathogen reveals effectors for host alternation and coevolution with pine.</title>
        <authorList>
            <consortium name="DOE Joint Genome Institute"/>
            <person name="Smith K."/>
            <person name="Pendleton A."/>
            <person name="Kubisiak T."/>
            <person name="Anderson C."/>
            <person name="Salamov A."/>
            <person name="Aerts A."/>
            <person name="Riley R."/>
            <person name="Clum A."/>
            <person name="Lindquist E."/>
            <person name="Ence D."/>
            <person name="Campbell M."/>
            <person name="Kronenberg Z."/>
            <person name="Feau N."/>
            <person name="Dhillon B."/>
            <person name="Hamelin R."/>
            <person name="Burleigh J."/>
            <person name="Smith J."/>
            <person name="Yandell M."/>
            <person name="Nelson C."/>
            <person name="Grigoriev I."/>
            <person name="Davis J."/>
        </authorList>
    </citation>
    <scope>NUCLEOTIDE SEQUENCE</scope>
    <source>
        <strain evidence="2">G11</strain>
    </source>
</reference>
<name>A0A9P6NQS4_9BASI</name>
<gene>
    <name evidence="2" type="ORF">CROQUDRAFT_652506</name>
</gene>
<dbReference type="OrthoDB" id="2344312at2759"/>
<dbReference type="PANTHER" id="PTHR35393:SF1">
    <property type="entry name" value="SNOAL-LIKE DOMAIN-CONTAINING PROTEIN"/>
    <property type="match status" value="1"/>
</dbReference>
<accession>A0A9P6NQS4</accession>
<comment type="caution">
    <text evidence="2">The sequence shown here is derived from an EMBL/GenBank/DDBJ whole genome shotgun (WGS) entry which is preliminary data.</text>
</comment>
<protein>
    <recommendedName>
        <fullName evidence="1">SigF-like NTF2-like domain-containing protein</fullName>
    </recommendedName>
</protein>
<sequence>MDDPVAEIRDVVRSLTEPYKASTLAENVDKYFTHDAILQHPFMVTPKGPNSREGVKGIYKILRVNSINQRIEFHAVMFNEDKTQVAIDLTEHMNPRHFQTSKHIALRLLVRLELVQGADFKWRISKQEDNFTSDPGLPFIPGFASVVNLVRTVVGFGTSYAGSFLLSRGWFGP</sequence>
<evidence type="ECO:0000313" key="3">
    <source>
        <dbReference type="Proteomes" id="UP000886653"/>
    </source>
</evidence>
<evidence type="ECO:0000313" key="2">
    <source>
        <dbReference type="EMBL" id="KAG0150314.1"/>
    </source>
</evidence>
<dbReference type="EMBL" id="MU167220">
    <property type="protein sequence ID" value="KAG0150314.1"/>
    <property type="molecule type" value="Genomic_DNA"/>
</dbReference>
<proteinExistence type="predicted"/>
<dbReference type="PANTHER" id="PTHR35393">
    <property type="entry name" value="CHROMOSOME 1, WHOLE GENOME SHOTGUN SEQUENCE"/>
    <property type="match status" value="1"/>
</dbReference>